<name>A0A348B271_9CREN</name>
<keyword evidence="3" id="KW-0472">Membrane</keyword>
<gene>
    <name evidence="4" type="ORF">HS1genome_0662</name>
</gene>
<reference evidence="5" key="1">
    <citation type="submission" date="2018-04" db="EMBL/GenBank/DDBJ databases">
        <title>Complete genome sequence of Sulfodiicoccus acidiphilus strain HS-1.</title>
        <authorList>
            <person name="Sakai H.D."/>
            <person name="Kurosawa N."/>
        </authorList>
    </citation>
    <scope>NUCLEOTIDE SEQUENCE [LARGE SCALE GENOMIC DNA]</scope>
    <source>
        <strain evidence="5">HS-1</strain>
    </source>
</reference>
<organism evidence="4 5">
    <name type="scientific">Sulfodiicoccus acidiphilus</name>
    <dbReference type="NCBI Taxonomy" id="1670455"/>
    <lineage>
        <taxon>Archaea</taxon>
        <taxon>Thermoproteota</taxon>
        <taxon>Thermoprotei</taxon>
        <taxon>Sulfolobales</taxon>
        <taxon>Sulfolobaceae</taxon>
        <taxon>Sulfodiicoccus</taxon>
    </lineage>
</organism>
<keyword evidence="3" id="KW-0812">Transmembrane</keyword>
<dbReference type="AlphaFoldDB" id="A0A348B271"/>
<evidence type="ECO:0000256" key="3">
    <source>
        <dbReference type="SAM" id="Phobius"/>
    </source>
</evidence>
<sequence length="486" mass="52937">MRKSSIPKRKGIGKLTVAILVVVIVVLAAGGGYAYYASRTAAVAKPITLTVMVDSGSETQQYLSIVAKDFHALHPNVNINLEPVGFSDMVTTALTALKGKAPQPAIIMYYPSQAPDLAPYLMNLEQFMNGSNPIINGSNLILSEMEAGGYYYAANGSVISVVGVPIHSVFGYVLGYQKSIFENATLAKEFEAEYGFPFSPENLTSWTQLYDLASFINQTHAAQYALLIPDSSHHAIIDMAAPLIAYYEQQDHTPGYTPAPPGFYSYFAYLNGTWTTTFNSTAGVQALQIWKKLIQFEPSPTVQPIGYDQQEHFPLTGQYAMFIAWTSFIPIYENSSVSKIAGNLGIALLPGQTTGLAPTFLGINPYGPDPKVAAEFVAFALSNEEYQKGIQQLGYIPGTYTGIAEASQNSNLSWLGPFVPFLKTAVIPPRLAAVVPRISTFSETLIPEFNTQVYDYLTGSQPNATVALNTAAKEWMTYIEQQQVVL</sequence>
<evidence type="ECO:0000313" key="5">
    <source>
        <dbReference type="Proteomes" id="UP000276741"/>
    </source>
</evidence>
<dbReference type="RefSeq" id="WP_158613708.1">
    <property type="nucleotide sequence ID" value="NZ_AP018553.1"/>
</dbReference>
<proteinExistence type="inferred from homology"/>
<dbReference type="InterPro" id="IPR050490">
    <property type="entry name" value="Bact_solute-bd_prot1"/>
</dbReference>
<keyword evidence="3" id="KW-1133">Transmembrane helix</keyword>
<dbReference type="KEGG" id="sacd:HS1genome_0662"/>
<dbReference type="Gene3D" id="3.40.190.10">
    <property type="entry name" value="Periplasmic binding protein-like II"/>
    <property type="match status" value="1"/>
</dbReference>
<dbReference type="Pfam" id="PF13416">
    <property type="entry name" value="SBP_bac_8"/>
    <property type="match status" value="1"/>
</dbReference>
<dbReference type="PANTHER" id="PTHR43649:SF29">
    <property type="entry name" value="OSMOPROTECTIVE COMPOUNDS-BINDING PROTEIN GGTB"/>
    <property type="match status" value="1"/>
</dbReference>
<keyword evidence="5" id="KW-1185">Reference proteome</keyword>
<evidence type="ECO:0000256" key="1">
    <source>
        <dbReference type="ARBA" id="ARBA00008520"/>
    </source>
</evidence>
<keyword evidence="2" id="KW-0813">Transport</keyword>
<comment type="similarity">
    <text evidence="1">Belongs to the bacterial solute-binding protein 1 family.</text>
</comment>
<dbReference type="InterPro" id="IPR006059">
    <property type="entry name" value="SBP"/>
</dbReference>
<accession>A0A348B271</accession>
<evidence type="ECO:0008006" key="6">
    <source>
        <dbReference type="Google" id="ProtNLM"/>
    </source>
</evidence>
<protein>
    <recommendedName>
        <fullName evidence="6">Sugar ABC transporter substrate-binding protein</fullName>
    </recommendedName>
</protein>
<dbReference type="PANTHER" id="PTHR43649">
    <property type="entry name" value="ARABINOSE-BINDING PROTEIN-RELATED"/>
    <property type="match status" value="1"/>
</dbReference>
<dbReference type="Proteomes" id="UP000276741">
    <property type="component" value="Chromosome"/>
</dbReference>
<dbReference type="SUPFAM" id="SSF53850">
    <property type="entry name" value="Periplasmic binding protein-like II"/>
    <property type="match status" value="1"/>
</dbReference>
<evidence type="ECO:0000313" key="4">
    <source>
        <dbReference type="EMBL" id="BBD72273.1"/>
    </source>
</evidence>
<dbReference type="EMBL" id="AP018553">
    <property type="protein sequence ID" value="BBD72273.1"/>
    <property type="molecule type" value="Genomic_DNA"/>
</dbReference>
<evidence type="ECO:0000256" key="2">
    <source>
        <dbReference type="ARBA" id="ARBA00022448"/>
    </source>
</evidence>
<dbReference type="GeneID" id="38666167"/>
<feature type="transmembrane region" description="Helical" evidence="3">
    <location>
        <begin position="12"/>
        <end position="36"/>
    </location>
</feature>